<dbReference type="EMBL" id="CP072385">
    <property type="protein sequence ID" value="QUC11127.1"/>
    <property type="molecule type" value="Genomic_DNA"/>
</dbReference>
<dbReference type="InterPro" id="IPR016477">
    <property type="entry name" value="Fructo-/Ketosamine-3-kinase"/>
</dbReference>
<dbReference type="EMBL" id="LR134406">
    <property type="protein sequence ID" value="VEH68775.1"/>
    <property type="molecule type" value="Genomic_DNA"/>
</dbReference>
<evidence type="ECO:0000313" key="3">
    <source>
        <dbReference type="EMBL" id="VEH68775.1"/>
    </source>
</evidence>
<dbReference type="GeneID" id="64405547"/>
<dbReference type="Pfam" id="PF03881">
    <property type="entry name" value="Fructosamin_kin"/>
    <property type="match status" value="1"/>
</dbReference>
<dbReference type="SUPFAM" id="SSF56112">
    <property type="entry name" value="Protein kinase-like (PK-like)"/>
    <property type="match status" value="1"/>
</dbReference>
<dbReference type="PANTHER" id="PTHR12149:SF8">
    <property type="entry name" value="PROTEIN-RIBULOSAMINE 3-KINASE"/>
    <property type="match status" value="1"/>
</dbReference>
<reference evidence="2" key="2">
    <citation type="submission" date="2021-03" db="EMBL/GenBank/DDBJ databases">
        <title>Human Oral Microbial Genomes.</title>
        <authorList>
            <person name="Johnston C.D."/>
            <person name="Chen T."/>
            <person name="Dewhirst F.E."/>
        </authorList>
    </citation>
    <scope>NUCLEOTIDE SEQUENCE</scope>
    <source>
        <strain evidence="2">F0714</strain>
    </source>
</reference>
<gene>
    <name evidence="2" type="ORF">J5A53_15495</name>
    <name evidence="3" type="ORF">NCTC12967_00035</name>
</gene>
<name>A0A3N4D559_9ACTN</name>
<dbReference type="RefSeq" id="WP_014845188.1">
    <property type="nucleotide sequence ID" value="NZ_CAJZDL010000046.1"/>
</dbReference>
<dbReference type="Gene3D" id="1.10.510.10">
    <property type="entry name" value="Transferase(Phosphotransferase) domain 1"/>
    <property type="match status" value="1"/>
</dbReference>
<accession>A0A3N4D559</accession>
<dbReference type="PANTHER" id="PTHR12149">
    <property type="entry name" value="FRUCTOSAMINE 3 KINASE-RELATED PROTEIN"/>
    <property type="match status" value="1"/>
</dbReference>
<keyword evidence="4" id="KW-1185">Reference proteome</keyword>
<organism evidence="3 4">
    <name type="scientific">Arachnia propionica</name>
    <dbReference type="NCBI Taxonomy" id="1750"/>
    <lineage>
        <taxon>Bacteria</taxon>
        <taxon>Bacillati</taxon>
        <taxon>Actinomycetota</taxon>
        <taxon>Actinomycetes</taxon>
        <taxon>Propionibacteriales</taxon>
        <taxon>Propionibacteriaceae</taxon>
        <taxon>Arachnia</taxon>
    </lineage>
</organism>
<dbReference type="OMA" id="GNVMWTP"/>
<dbReference type="OrthoDB" id="5291879at2"/>
<dbReference type="PIRSF" id="PIRSF006221">
    <property type="entry name" value="Ketosamine-3-kinase"/>
    <property type="match status" value="1"/>
</dbReference>
<dbReference type="AlphaFoldDB" id="A0A3N4D559"/>
<protein>
    <submittedName>
        <fullName evidence="2">Fructosamine kinase family protein</fullName>
    </submittedName>
    <submittedName>
        <fullName evidence="3">Fructosamine-3-kinase</fullName>
    </submittedName>
</protein>
<evidence type="ECO:0000313" key="2">
    <source>
        <dbReference type="EMBL" id="QUC11127.1"/>
    </source>
</evidence>
<dbReference type="Proteomes" id="UP000677180">
    <property type="component" value="Chromosome"/>
</dbReference>
<dbReference type="Proteomes" id="UP000273044">
    <property type="component" value="Chromosome"/>
</dbReference>
<proteinExistence type="inferred from homology"/>
<keyword evidence="1 3" id="KW-0418">Kinase</keyword>
<keyword evidence="1" id="KW-0808">Transferase</keyword>
<dbReference type="Gene3D" id="1.20.1270.240">
    <property type="match status" value="1"/>
</dbReference>
<reference evidence="3 4" key="1">
    <citation type="submission" date="2018-12" db="EMBL/GenBank/DDBJ databases">
        <authorList>
            <consortium name="Pathogen Informatics"/>
        </authorList>
    </citation>
    <scope>NUCLEOTIDE SEQUENCE [LARGE SCALE GENOMIC DNA]</scope>
    <source>
        <strain evidence="3 4">NCTC12967</strain>
    </source>
</reference>
<comment type="similarity">
    <text evidence="1">Belongs to the fructosamine kinase family.</text>
</comment>
<dbReference type="InterPro" id="IPR011009">
    <property type="entry name" value="Kinase-like_dom_sf"/>
</dbReference>
<evidence type="ECO:0000313" key="4">
    <source>
        <dbReference type="Proteomes" id="UP000273044"/>
    </source>
</evidence>
<dbReference type="GO" id="GO:0016301">
    <property type="term" value="F:kinase activity"/>
    <property type="evidence" value="ECO:0007669"/>
    <property type="project" value="UniProtKB-UniRule"/>
</dbReference>
<evidence type="ECO:0000256" key="1">
    <source>
        <dbReference type="PIRNR" id="PIRNR006221"/>
    </source>
</evidence>
<sequence>MSFHKSGSPAAIATEVTSLFWLAGAVGGAAVAEVVNRGQSWLETRRLAHGTPSLEDAARFGRRLARTHAAGAPHWGAPPPGLRDVDARLSELPAPVSGAPRWGSWGEFYAEARLRPYLRLAEVPREARLVLHRAIDLVAEGRFDAPQPALVKSVARIHGDLWAGNVMWAVVPGGAGTTGTLLDPSAHGGHAETDLAELALFGAPHLDAIIAGYQEVSPLADGWRYRVAVHQFHMVLVHAALYSGNYVPQALTLARRLRGDAERSRQPVRIRAGLAS</sequence>